<comment type="caution">
    <text evidence="6">The sequence shown here is derived from an EMBL/GenBank/DDBJ whole genome shotgun (WGS) entry which is preliminary data.</text>
</comment>
<reference evidence="6" key="1">
    <citation type="submission" date="2021-01" db="EMBL/GenBank/DDBJ databases">
        <authorList>
            <consortium name="Genoscope - CEA"/>
            <person name="William W."/>
        </authorList>
    </citation>
    <scope>NUCLEOTIDE SEQUENCE</scope>
</reference>
<protein>
    <recommendedName>
        <fullName evidence="5">Katanin p80 subunit C-terminal domain-containing protein</fullName>
    </recommendedName>
</protein>
<evidence type="ECO:0000256" key="2">
    <source>
        <dbReference type="ARBA" id="ARBA00022490"/>
    </source>
</evidence>
<proteinExistence type="predicted"/>
<feature type="domain" description="Katanin p80 subunit C-terminal" evidence="5">
    <location>
        <begin position="376"/>
        <end position="539"/>
    </location>
</feature>
<dbReference type="GO" id="GO:0008352">
    <property type="term" value="C:katanin complex"/>
    <property type="evidence" value="ECO:0007669"/>
    <property type="project" value="TreeGrafter"/>
</dbReference>
<keyword evidence="4" id="KW-0853">WD repeat</keyword>
<dbReference type="AlphaFoldDB" id="A0A8S1Q3A6"/>
<dbReference type="Proteomes" id="UP000692954">
    <property type="component" value="Unassembled WGS sequence"/>
</dbReference>
<dbReference type="OrthoDB" id="1930760at2759"/>
<evidence type="ECO:0000313" key="7">
    <source>
        <dbReference type="Proteomes" id="UP000692954"/>
    </source>
</evidence>
<feature type="repeat" description="WD" evidence="4">
    <location>
        <begin position="131"/>
        <end position="172"/>
    </location>
</feature>
<comment type="subcellular location">
    <subcellularLocation>
        <location evidence="1">Cytoplasm</location>
        <location evidence="1">Cytoskeleton</location>
    </subcellularLocation>
</comment>
<dbReference type="PANTHER" id="PTHR19845:SF0">
    <property type="entry name" value="KATANIN P80 WD40 REPEAT-CONTAINING SUBUNIT B1"/>
    <property type="match status" value="1"/>
</dbReference>
<keyword evidence="3" id="KW-0206">Cytoskeleton</keyword>
<dbReference type="GO" id="GO:0007019">
    <property type="term" value="P:microtubule depolymerization"/>
    <property type="evidence" value="ECO:0007669"/>
    <property type="project" value="TreeGrafter"/>
</dbReference>
<evidence type="ECO:0000259" key="5">
    <source>
        <dbReference type="Pfam" id="PF13925"/>
    </source>
</evidence>
<accession>A0A8S1Q3A6</accession>
<dbReference type="InterPro" id="IPR028021">
    <property type="entry name" value="Katanin_C-terminal"/>
</dbReference>
<evidence type="ECO:0000256" key="1">
    <source>
        <dbReference type="ARBA" id="ARBA00004245"/>
    </source>
</evidence>
<evidence type="ECO:0000256" key="3">
    <source>
        <dbReference type="ARBA" id="ARBA00023212"/>
    </source>
</evidence>
<keyword evidence="7" id="KW-1185">Reference proteome</keyword>
<dbReference type="Pfam" id="PF13925">
    <property type="entry name" value="Katanin_con80"/>
    <property type="match status" value="1"/>
</dbReference>
<dbReference type="PANTHER" id="PTHR19845">
    <property type="entry name" value="KATANIN P80 SUBUNIT"/>
    <property type="match status" value="1"/>
</dbReference>
<dbReference type="GO" id="GO:0008017">
    <property type="term" value="F:microtubule binding"/>
    <property type="evidence" value="ECO:0007669"/>
    <property type="project" value="InterPro"/>
</dbReference>
<dbReference type="PROSITE" id="PS50082">
    <property type="entry name" value="WD_REPEATS_2"/>
    <property type="match status" value="1"/>
</dbReference>
<sequence>MKQYSTYNYKNDSQISCSKFSPYQNQFISVNQNNLLLWSPLNFQPIAAIKNDAQITYVEFSYQNNLILQGTKQGKILILSLEEQSQQEKQASHKGNITILTNFDANTFISGSQDSLIMIHDLRQSTPIAQIKQHKKQINDIVTDKDSFRFICGSQDEYVSLWDLRNYSQFSALFNNQDSINSLLLIKNTNMLFTSGEESIKLWNINEQNQNQVQQTQYPIQKMAFDYQQEILICASQDNLNLFNIEMLPLNNIEINWSKIQDIKLEDDFVQVLEEKEDILRFHKFQLESNNQQIDENQTLISDSKIPFSQLIQFDQCFYPSQTEEYLDQSYDDDNQQSDDIITTQNLSLQFSQILYSQTNKDKYKQIEIIEEISIDHSKITIILNERISKLKPIILLYQKNEIKQSIQKIQYYNDCSVFIDFFSFLKQDHQQKKLQVQDIVLLLENIHILLNSKYSFQIIKGLEIIKFCFNSVKDKIQQYSIQKKQQQNKAIDKNLQNEKIYVKLMMHFDKMVKLPKLGKLQKGKDINLANLTTQIKTEISQLLNKLE</sequence>
<name>A0A8S1Q3A6_9CILI</name>
<dbReference type="SMART" id="SM00320">
    <property type="entry name" value="WD40"/>
    <property type="match status" value="6"/>
</dbReference>
<dbReference type="Pfam" id="PF00400">
    <property type="entry name" value="WD40"/>
    <property type="match status" value="1"/>
</dbReference>
<dbReference type="EMBL" id="CAJJDN010000095">
    <property type="protein sequence ID" value="CAD8110166.1"/>
    <property type="molecule type" value="Genomic_DNA"/>
</dbReference>
<dbReference type="InterPro" id="IPR001680">
    <property type="entry name" value="WD40_rpt"/>
</dbReference>
<keyword evidence="2" id="KW-0963">Cytoplasm</keyword>
<organism evidence="6 7">
    <name type="scientific">Paramecium sonneborni</name>
    <dbReference type="NCBI Taxonomy" id="65129"/>
    <lineage>
        <taxon>Eukaryota</taxon>
        <taxon>Sar</taxon>
        <taxon>Alveolata</taxon>
        <taxon>Ciliophora</taxon>
        <taxon>Intramacronucleata</taxon>
        <taxon>Oligohymenophorea</taxon>
        <taxon>Peniculida</taxon>
        <taxon>Parameciidae</taxon>
        <taxon>Paramecium</taxon>
    </lineage>
</organism>
<dbReference type="PROSITE" id="PS50294">
    <property type="entry name" value="WD_REPEATS_REGION"/>
    <property type="match status" value="1"/>
</dbReference>
<evidence type="ECO:0000313" key="6">
    <source>
        <dbReference type="EMBL" id="CAD8110166.1"/>
    </source>
</evidence>
<gene>
    <name evidence="6" type="ORF">PSON_ATCC_30995.1.T0950089</name>
</gene>
<evidence type="ECO:0000256" key="4">
    <source>
        <dbReference type="PROSITE-ProRule" id="PRU00221"/>
    </source>
</evidence>